<dbReference type="EMBL" id="JASCZI010121779">
    <property type="protein sequence ID" value="MED6162932.1"/>
    <property type="molecule type" value="Genomic_DNA"/>
</dbReference>
<evidence type="ECO:0000313" key="1">
    <source>
        <dbReference type="EMBL" id="MED6162932.1"/>
    </source>
</evidence>
<gene>
    <name evidence="1" type="ORF">PIB30_075137</name>
</gene>
<dbReference type="Proteomes" id="UP001341840">
    <property type="component" value="Unassembled WGS sequence"/>
</dbReference>
<protein>
    <submittedName>
        <fullName evidence="1">Uncharacterized protein</fullName>
    </submittedName>
</protein>
<reference evidence="1 2" key="1">
    <citation type="journal article" date="2023" name="Plants (Basel)">
        <title>Bridging the Gap: Combining Genomics and Transcriptomics Approaches to Understand Stylosanthes scabra, an Orphan Legume from the Brazilian Caatinga.</title>
        <authorList>
            <person name="Ferreira-Neto J.R.C."/>
            <person name="da Silva M.D."/>
            <person name="Binneck E."/>
            <person name="de Melo N.F."/>
            <person name="da Silva R.H."/>
            <person name="de Melo A.L.T.M."/>
            <person name="Pandolfi V."/>
            <person name="Bustamante F.O."/>
            <person name="Brasileiro-Vidal A.C."/>
            <person name="Benko-Iseppon A.M."/>
        </authorList>
    </citation>
    <scope>NUCLEOTIDE SEQUENCE [LARGE SCALE GENOMIC DNA]</scope>
    <source>
        <tissue evidence="1">Leaves</tissue>
    </source>
</reference>
<organism evidence="1 2">
    <name type="scientific">Stylosanthes scabra</name>
    <dbReference type="NCBI Taxonomy" id="79078"/>
    <lineage>
        <taxon>Eukaryota</taxon>
        <taxon>Viridiplantae</taxon>
        <taxon>Streptophyta</taxon>
        <taxon>Embryophyta</taxon>
        <taxon>Tracheophyta</taxon>
        <taxon>Spermatophyta</taxon>
        <taxon>Magnoliopsida</taxon>
        <taxon>eudicotyledons</taxon>
        <taxon>Gunneridae</taxon>
        <taxon>Pentapetalae</taxon>
        <taxon>rosids</taxon>
        <taxon>fabids</taxon>
        <taxon>Fabales</taxon>
        <taxon>Fabaceae</taxon>
        <taxon>Papilionoideae</taxon>
        <taxon>50 kb inversion clade</taxon>
        <taxon>dalbergioids sensu lato</taxon>
        <taxon>Dalbergieae</taxon>
        <taxon>Pterocarpus clade</taxon>
        <taxon>Stylosanthes</taxon>
    </lineage>
</organism>
<name>A0ABU6UNQ6_9FABA</name>
<comment type="caution">
    <text evidence="1">The sequence shown here is derived from an EMBL/GenBank/DDBJ whole genome shotgun (WGS) entry which is preliminary data.</text>
</comment>
<proteinExistence type="predicted"/>
<evidence type="ECO:0000313" key="2">
    <source>
        <dbReference type="Proteomes" id="UP001341840"/>
    </source>
</evidence>
<sequence>MGFRWAKLLPPKAVVGISALRLNYSIVRGEELCSPNNEGSRRDISIIEFDPEIEKTLKKNRSMVKAQRTIQFEQEEVNSEEDTSENSFEEECIEEEIQDNMADNANNQRRTLADYTNPTTTSCGSSIVWPNVDANNFKLKPALVQLVQQN</sequence>
<accession>A0ABU6UNQ6</accession>
<keyword evidence="2" id="KW-1185">Reference proteome</keyword>